<reference evidence="2 3" key="1">
    <citation type="journal article" date="2018" name="Mol. Plant">
        <title>The genome of Artemisia annua provides insight into the evolution of Asteraceae family and artemisinin biosynthesis.</title>
        <authorList>
            <person name="Shen Q."/>
            <person name="Zhang L."/>
            <person name="Liao Z."/>
            <person name="Wang S."/>
            <person name="Yan T."/>
            <person name="Shi P."/>
            <person name="Liu M."/>
            <person name="Fu X."/>
            <person name="Pan Q."/>
            <person name="Wang Y."/>
            <person name="Lv Z."/>
            <person name="Lu X."/>
            <person name="Zhang F."/>
            <person name="Jiang W."/>
            <person name="Ma Y."/>
            <person name="Chen M."/>
            <person name="Hao X."/>
            <person name="Li L."/>
            <person name="Tang Y."/>
            <person name="Lv G."/>
            <person name="Zhou Y."/>
            <person name="Sun X."/>
            <person name="Brodelius P.E."/>
            <person name="Rose J.K.C."/>
            <person name="Tang K."/>
        </authorList>
    </citation>
    <scope>NUCLEOTIDE SEQUENCE [LARGE SCALE GENOMIC DNA]</scope>
    <source>
        <strain evidence="3">cv. Huhao1</strain>
        <tissue evidence="2">Leaf</tissue>
    </source>
</reference>
<gene>
    <name evidence="2" type="ORF">CTI12_AA056390</name>
</gene>
<sequence>MSLVDYDASSSDEEEHDEAPPPVTKQQQHKTNPPNQKSAKLPVPQSDHPIKQSEPSTFKLPDASFLLDSPALPSNTSGSYDHTSRVAAAMAQNASRKRDSKESASSYPRGKIPKGNLPHSKSVPETARGLLRPPQLSGRSNVVTEDINKLFTRRNGSEPSSSRPPSEP</sequence>
<dbReference type="PANTHER" id="PTHR33912:SF3">
    <property type="entry name" value="OS01G0939400 PROTEIN"/>
    <property type="match status" value="1"/>
</dbReference>
<dbReference type="EMBL" id="PKPP01000309">
    <property type="protein sequence ID" value="PWA94522.1"/>
    <property type="molecule type" value="Genomic_DNA"/>
</dbReference>
<dbReference type="PANTHER" id="PTHR33912">
    <property type="entry name" value="OS01G0939400 PROTEIN"/>
    <property type="match status" value="1"/>
</dbReference>
<evidence type="ECO:0000313" key="2">
    <source>
        <dbReference type="EMBL" id="PWA94522.1"/>
    </source>
</evidence>
<dbReference type="AlphaFoldDB" id="A0A2U1Q9D7"/>
<accession>A0A2U1Q9D7</accession>
<dbReference type="Proteomes" id="UP000245207">
    <property type="component" value="Unassembled WGS sequence"/>
</dbReference>
<keyword evidence="3" id="KW-1185">Reference proteome</keyword>
<feature type="compositionally biased region" description="Polar residues" evidence="1">
    <location>
        <begin position="24"/>
        <end position="38"/>
    </location>
</feature>
<dbReference type="STRING" id="35608.A0A2U1Q9D7"/>
<comment type="caution">
    <text evidence="2">The sequence shown here is derived from an EMBL/GenBank/DDBJ whole genome shotgun (WGS) entry which is preliminary data.</text>
</comment>
<organism evidence="2 3">
    <name type="scientific">Artemisia annua</name>
    <name type="common">Sweet wormwood</name>
    <dbReference type="NCBI Taxonomy" id="35608"/>
    <lineage>
        <taxon>Eukaryota</taxon>
        <taxon>Viridiplantae</taxon>
        <taxon>Streptophyta</taxon>
        <taxon>Embryophyta</taxon>
        <taxon>Tracheophyta</taxon>
        <taxon>Spermatophyta</taxon>
        <taxon>Magnoliopsida</taxon>
        <taxon>eudicotyledons</taxon>
        <taxon>Gunneridae</taxon>
        <taxon>Pentapetalae</taxon>
        <taxon>asterids</taxon>
        <taxon>campanulids</taxon>
        <taxon>Asterales</taxon>
        <taxon>Asteraceae</taxon>
        <taxon>Asteroideae</taxon>
        <taxon>Anthemideae</taxon>
        <taxon>Artemisiinae</taxon>
        <taxon>Artemisia</taxon>
    </lineage>
</organism>
<feature type="compositionally biased region" description="Polar residues" evidence="1">
    <location>
        <begin position="72"/>
        <end position="81"/>
    </location>
</feature>
<feature type="region of interest" description="Disordered" evidence="1">
    <location>
        <begin position="1"/>
        <end position="168"/>
    </location>
</feature>
<protein>
    <submittedName>
        <fullName evidence="2">Uncharacterized protein</fullName>
    </submittedName>
</protein>
<name>A0A2U1Q9D7_ARTAN</name>
<dbReference type="OrthoDB" id="1935372at2759"/>
<evidence type="ECO:0000313" key="3">
    <source>
        <dbReference type="Proteomes" id="UP000245207"/>
    </source>
</evidence>
<evidence type="ECO:0000256" key="1">
    <source>
        <dbReference type="SAM" id="MobiDB-lite"/>
    </source>
</evidence>
<dbReference type="InterPro" id="IPR040381">
    <property type="entry name" value="At4g14450-like"/>
</dbReference>
<feature type="compositionally biased region" description="Low complexity" evidence="1">
    <location>
        <begin position="157"/>
        <end position="168"/>
    </location>
</feature>
<proteinExistence type="predicted"/>